<feature type="modified residue" description="FMN phosphoryl threonine" evidence="10">
    <location>
        <position position="165"/>
    </location>
</feature>
<keyword evidence="8 10" id="KW-1133">Transmembrane helix</keyword>
<keyword evidence="10" id="KW-1003">Cell membrane</keyword>
<comment type="cofactor">
    <cofactor evidence="10">
        <name>FMN</name>
        <dbReference type="ChEBI" id="CHEBI:58210"/>
    </cofactor>
</comment>
<evidence type="ECO:0000256" key="7">
    <source>
        <dbReference type="ARBA" id="ARBA00022982"/>
    </source>
</evidence>
<evidence type="ECO:0000313" key="11">
    <source>
        <dbReference type="EMBL" id="CEO89259.1"/>
    </source>
</evidence>
<dbReference type="GO" id="GO:0005886">
    <property type="term" value="C:plasma membrane"/>
    <property type="evidence" value="ECO:0007669"/>
    <property type="project" value="UniProtKB-SubCell"/>
</dbReference>
<keyword evidence="9 10" id="KW-0472">Membrane</keyword>
<comment type="function">
    <text evidence="10">Part of a membrane-bound complex that couples electron transfer with translocation of ions across the membrane.</text>
</comment>
<name>A0A0B7MFA1_9FIRM</name>
<sequence>MSTEVVKDDQLAKMIVSSSPHMFADVSISKIMWTVVIALLPAVIFAVYYFGMPALQTLAVGSLSAVVFEAITQKILKKKITVTDGSAFLCGLLLAMCLPPAVPFFVPIVGSFIAIVVAKHSMGGLGYNIFNPAHIGRAALMVSWPVLMTTWTKVTTPIDTVTSATPLNILKLQGYDALINTYGSQAGLYKSLFLGLRNGCIGETCVILLVLGGLFLIYKRYIDWVMPVAMIGTVGILTWLFGTNGFLTGDPIFHMMAGGLILGAFFMATDMVTTPITRKGKIIFAVSAGALTVLIRLVGGYPEGVCYSILLMNCVTPLIDRFVQPMQYGRSEVKP</sequence>
<dbReference type="GO" id="GO:0022900">
    <property type="term" value="P:electron transport chain"/>
    <property type="evidence" value="ECO:0007669"/>
    <property type="project" value="UniProtKB-UniRule"/>
</dbReference>
<keyword evidence="6 10" id="KW-1278">Translocase</keyword>
<organism evidence="11 12">
    <name type="scientific">Syntrophaceticus schinkii</name>
    <dbReference type="NCBI Taxonomy" id="499207"/>
    <lineage>
        <taxon>Bacteria</taxon>
        <taxon>Bacillati</taxon>
        <taxon>Bacillota</taxon>
        <taxon>Clostridia</taxon>
        <taxon>Thermoanaerobacterales</taxon>
        <taxon>Thermoanaerobacterales Family III. Incertae Sedis</taxon>
        <taxon>Syntrophaceticus</taxon>
    </lineage>
</organism>
<comment type="similarity">
    <text evidence="10">Belongs to the NqrB/RnfD family.</text>
</comment>
<dbReference type="Proteomes" id="UP000046155">
    <property type="component" value="Unassembled WGS sequence"/>
</dbReference>
<dbReference type="GO" id="GO:0055085">
    <property type="term" value="P:transmembrane transport"/>
    <property type="evidence" value="ECO:0007669"/>
    <property type="project" value="InterPro"/>
</dbReference>
<evidence type="ECO:0000313" key="12">
    <source>
        <dbReference type="Proteomes" id="UP000046155"/>
    </source>
</evidence>
<comment type="subcellular location">
    <subcellularLocation>
        <location evidence="10">Cell membrane</location>
        <topology evidence="10">Multi-pass membrane protein</topology>
    </subcellularLocation>
</comment>
<feature type="transmembrane region" description="Helical" evidence="10">
    <location>
        <begin position="282"/>
        <end position="299"/>
    </location>
</feature>
<keyword evidence="4 10" id="KW-0288">FMN</keyword>
<feature type="transmembrane region" description="Helical" evidence="10">
    <location>
        <begin position="31"/>
        <end position="51"/>
    </location>
</feature>
<evidence type="ECO:0000256" key="1">
    <source>
        <dbReference type="ARBA" id="ARBA00022448"/>
    </source>
</evidence>
<feature type="transmembrane region" description="Helical" evidence="10">
    <location>
        <begin position="196"/>
        <end position="217"/>
    </location>
</feature>
<keyword evidence="3 10" id="KW-0285">Flavoprotein</keyword>
<keyword evidence="12" id="KW-1185">Reference proteome</keyword>
<proteinExistence type="inferred from homology"/>
<feature type="transmembrane region" description="Helical" evidence="10">
    <location>
        <begin position="88"/>
        <end position="118"/>
    </location>
</feature>
<keyword evidence="7 10" id="KW-0249">Electron transport</keyword>
<evidence type="ECO:0000256" key="2">
    <source>
        <dbReference type="ARBA" id="ARBA00022553"/>
    </source>
</evidence>
<keyword evidence="2 10" id="KW-0597">Phosphoprotein</keyword>
<evidence type="ECO:0000256" key="8">
    <source>
        <dbReference type="ARBA" id="ARBA00022989"/>
    </source>
</evidence>
<dbReference type="EMBL" id="CDRZ01000239">
    <property type="protein sequence ID" value="CEO89259.1"/>
    <property type="molecule type" value="Genomic_DNA"/>
</dbReference>
<evidence type="ECO:0000256" key="9">
    <source>
        <dbReference type="ARBA" id="ARBA00023136"/>
    </source>
</evidence>
<evidence type="ECO:0000256" key="4">
    <source>
        <dbReference type="ARBA" id="ARBA00022643"/>
    </source>
</evidence>
<dbReference type="PANTHER" id="PTHR30578:SF0">
    <property type="entry name" value="ION-TRANSLOCATING OXIDOREDUCTASE COMPLEX SUBUNIT D"/>
    <property type="match status" value="1"/>
</dbReference>
<dbReference type="InterPro" id="IPR004338">
    <property type="entry name" value="NqrB/RnfD"/>
</dbReference>
<comment type="subunit">
    <text evidence="10">The complex is composed of six subunits: RnfA, RnfB, RnfC, RnfD, RnfE and RnfG.</text>
</comment>
<accession>A0A0B7MFA1</accession>
<keyword evidence="1 10" id="KW-0813">Transport</keyword>
<dbReference type="AlphaFoldDB" id="A0A0B7MFA1"/>
<feature type="transmembrane region" description="Helical" evidence="10">
    <location>
        <begin position="224"/>
        <end position="246"/>
    </location>
</feature>
<comment type="caution">
    <text evidence="10">Lacks conserved residue(s) required for the propagation of feature annotation.</text>
</comment>
<dbReference type="PANTHER" id="PTHR30578">
    <property type="entry name" value="ELECTRON TRANSPORT COMPLEX PROTEIN RNFD"/>
    <property type="match status" value="1"/>
</dbReference>
<reference evidence="12" key="1">
    <citation type="submission" date="2015-01" db="EMBL/GenBank/DDBJ databases">
        <authorList>
            <person name="Manzoor Shahid"/>
            <person name="Zubair Saima"/>
        </authorList>
    </citation>
    <scope>NUCLEOTIDE SEQUENCE [LARGE SCALE GENOMIC DNA]</scope>
    <source>
        <strain evidence="12">Sp3</strain>
    </source>
</reference>
<dbReference type="HAMAP" id="MF_00462">
    <property type="entry name" value="RsxD_RnfD"/>
    <property type="match status" value="1"/>
</dbReference>
<keyword evidence="5 10" id="KW-0812">Transmembrane</keyword>
<dbReference type="InterPro" id="IPR011303">
    <property type="entry name" value="RnfD_bac"/>
</dbReference>
<dbReference type="EC" id="7.-.-.-" evidence="10"/>
<evidence type="ECO:0000256" key="3">
    <source>
        <dbReference type="ARBA" id="ARBA00022630"/>
    </source>
</evidence>
<dbReference type="Pfam" id="PF03116">
    <property type="entry name" value="NQR2_RnfD_RnfE"/>
    <property type="match status" value="1"/>
</dbReference>
<evidence type="ECO:0000256" key="10">
    <source>
        <dbReference type="HAMAP-Rule" id="MF_00462"/>
    </source>
</evidence>
<evidence type="ECO:0000256" key="5">
    <source>
        <dbReference type="ARBA" id="ARBA00022692"/>
    </source>
</evidence>
<evidence type="ECO:0000256" key="6">
    <source>
        <dbReference type="ARBA" id="ARBA00022967"/>
    </source>
</evidence>
<protein>
    <recommendedName>
        <fullName evidence="10">Ion-translocating oxidoreductase complex subunit D</fullName>
        <ecNumber evidence="10">7.-.-.-</ecNumber>
    </recommendedName>
    <alternativeName>
        <fullName evidence="10">Rnf electron transport complex subunit D</fullName>
    </alternativeName>
</protein>
<gene>
    <name evidence="10 11" type="primary">rnfD</name>
    <name evidence="11" type="ORF">SSCH_420052</name>
</gene>
<feature type="transmembrane region" description="Helical" evidence="10">
    <location>
        <begin position="252"/>
        <end position="270"/>
    </location>
</feature>
<dbReference type="NCBIfam" id="TIGR01946">
    <property type="entry name" value="rnfD"/>
    <property type="match status" value="1"/>
</dbReference>